<keyword evidence="1" id="KW-0472">Membrane</keyword>
<dbReference type="EMBL" id="CP021983">
    <property type="protein sequence ID" value="ASC70618.1"/>
    <property type="molecule type" value="Genomic_DNA"/>
</dbReference>
<feature type="transmembrane region" description="Helical" evidence="1">
    <location>
        <begin position="54"/>
        <end position="72"/>
    </location>
</feature>
<keyword evidence="1" id="KW-1133">Transmembrane helix</keyword>
<accession>A0A1Z3HJY5</accession>
<gene>
    <name evidence="2" type="ORF">XM38_015580</name>
</gene>
<feature type="transmembrane region" description="Helical" evidence="1">
    <location>
        <begin position="111"/>
        <end position="132"/>
    </location>
</feature>
<dbReference type="STRING" id="1641165.XM38_20430"/>
<sequence>MKSSPKNTDLERKSLLSTLWVFVLLNMVYADILGMLRPGYLDFLDQMSQQLTGSTVLFFALFMEVAIAMILLSRALAYNANRWAHFIAIPLTILWVVVPALMPSLGETTPLSYVFFASIEVVTMVFMFGYVWQWPQSESKYNQIR</sequence>
<dbReference type="KEGG" id="hhg:XM38_015580"/>
<keyword evidence="3" id="KW-1185">Reference proteome</keyword>
<feature type="transmembrane region" description="Helical" evidence="1">
    <location>
        <begin position="84"/>
        <end position="105"/>
    </location>
</feature>
<dbReference type="Pfam" id="PF19851">
    <property type="entry name" value="DUF6326"/>
    <property type="match status" value="1"/>
</dbReference>
<dbReference type="RefSeq" id="WP_225889449.1">
    <property type="nucleotide sequence ID" value="NZ_CP021983.2"/>
</dbReference>
<proteinExistence type="predicted"/>
<dbReference type="InterPro" id="IPR046289">
    <property type="entry name" value="DUF6326"/>
</dbReference>
<dbReference type="Proteomes" id="UP000191901">
    <property type="component" value="Chromosome"/>
</dbReference>
<evidence type="ECO:0000313" key="2">
    <source>
        <dbReference type="EMBL" id="ASC70618.1"/>
    </source>
</evidence>
<evidence type="ECO:0000256" key="1">
    <source>
        <dbReference type="SAM" id="Phobius"/>
    </source>
</evidence>
<protein>
    <submittedName>
        <fullName evidence="2">Uncharacterized protein</fullName>
    </submittedName>
</protein>
<keyword evidence="1" id="KW-0812">Transmembrane</keyword>
<evidence type="ECO:0000313" key="3">
    <source>
        <dbReference type="Proteomes" id="UP000191901"/>
    </source>
</evidence>
<reference evidence="2 3" key="1">
    <citation type="journal article" date="2016" name="Biochim. Biophys. Acta">
        <title>Characterization of red-shifted phycobilisomes isolated from the chlorophyll f-containing cyanobacterium Halomicronema hongdechloris.</title>
        <authorList>
            <person name="Li Y."/>
            <person name="Lin Y."/>
            <person name="Garvey C.J."/>
            <person name="Birch D."/>
            <person name="Corkery R.W."/>
            <person name="Loughlin P.C."/>
            <person name="Scheer H."/>
            <person name="Willows R.D."/>
            <person name="Chen M."/>
        </authorList>
    </citation>
    <scope>NUCLEOTIDE SEQUENCE [LARGE SCALE GENOMIC DNA]</scope>
    <source>
        <strain evidence="2 3">C2206</strain>
    </source>
</reference>
<organism evidence="2 3">
    <name type="scientific">Halomicronema hongdechloris C2206</name>
    <dbReference type="NCBI Taxonomy" id="1641165"/>
    <lineage>
        <taxon>Bacteria</taxon>
        <taxon>Bacillati</taxon>
        <taxon>Cyanobacteriota</taxon>
        <taxon>Cyanophyceae</taxon>
        <taxon>Nodosilineales</taxon>
        <taxon>Nodosilineaceae</taxon>
        <taxon>Halomicronema</taxon>
    </lineage>
</organism>
<dbReference type="AlphaFoldDB" id="A0A1Z3HJY5"/>
<name>A0A1Z3HJY5_9CYAN</name>